<accession>A0ABS6D669</accession>
<dbReference type="Proteomes" id="UP000723714">
    <property type="component" value="Unassembled WGS sequence"/>
</dbReference>
<feature type="transmembrane region" description="Helical" evidence="1">
    <location>
        <begin position="106"/>
        <end position="127"/>
    </location>
</feature>
<comment type="caution">
    <text evidence="2">The sequence shown here is derived from an EMBL/GenBank/DDBJ whole genome shotgun (WGS) entry which is preliminary data.</text>
</comment>
<feature type="transmembrane region" description="Helical" evidence="1">
    <location>
        <begin position="20"/>
        <end position="43"/>
    </location>
</feature>
<reference evidence="2 3" key="1">
    <citation type="submission" date="2021-06" db="EMBL/GenBank/DDBJ databases">
        <title>Faecalicatena sp. nov. isolated from porcine feces.</title>
        <authorList>
            <person name="Oh B.S."/>
            <person name="Lee J.H."/>
        </authorList>
    </citation>
    <scope>NUCLEOTIDE SEQUENCE [LARGE SCALE GENOMIC DNA]</scope>
    <source>
        <strain evidence="2 3">AGMB00832</strain>
    </source>
</reference>
<dbReference type="RefSeq" id="WP_216243158.1">
    <property type="nucleotide sequence ID" value="NZ_JABACJ020000015.1"/>
</dbReference>
<evidence type="ECO:0000256" key="1">
    <source>
        <dbReference type="SAM" id="Phobius"/>
    </source>
</evidence>
<protein>
    <submittedName>
        <fullName evidence="2">DUF624 domain-containing protein</fullName>
    </submittedName>
</protein>
<dbReference type="Pfam" id="PF04854">
    <property type="entry name" value="DUF624"/>
    <property type="match status" value="1"/>
</dbReference>
<keyword evidence="1" id="KW-0812">Transmembrane</keyword>
<dbReference type="InterPro" id="IPR006938">
    <property type="entry name" value="DUF624"/>
</dbReference>
<keyword evidence="1" id="KW-0472">Membrane</keyword>
<gene>
    <name evidence="2" type="ORF">HGO97_014865</name>
</gene>
<keyword evidence="1" id="KW-1133">Transmembrane helix</keyword>
<keyword evidence="3" id="KW-1185">Reference proteome</keyword>
<feature type="transmembrane region" description="Helical" evidence="1">
    <location>
        <begin position="173"/>
        <end position="194"/>
    </location>
</feature>
<feature type="transmembrane region" description="Helical" evidence="1">
    <location>
        <begin position="74"/>
        <end position="94"/>
    </location>
</feature>
<evidence type="ECO:0000313" key="3">
    <source>
        <dbReference type="Proteomes" id="UP000723714"/>
    </source>
</evidence>
<sequence length="210" mass="23563">MNWTDNVVMRALSRLCDFMLLNILWVVCSIPLFTIGASTTALYTVMLKIVRNEEGYIVKGFFGAFKENFKKSTIMWLILAAVGIVLGIDSRVAAGMTSTMRMIFQSAFIIFGIVWVCVVIYTFPLTARYENTIKNTFKNALLLSIAKLPYTLLMLVITVGPVLLTLVNSMTLMIGLALWLVAGVALVAWLNSFLLRKVFEIFHTDEEQGK</sequence>
<feature type="transmembrane region" description="Helical" evidence="1">
    <location>
        <begin position="148"/>
        <end position="167"/>
    </location>
</feature>
<dbReference type="EMBL" id="JABACJ020000015">
    <property type="protein sequence ID" value="MBU3877089.1"/>
    <property type="molecule type" value="Genomic_DNA"/>
</dbReference>
<name>A0ABS6D669_9FIRM</name>
<proteinExistence type="predicted"/>
<organism evidence="2 3">
    <name type="scientific">Faecalicatena faecalis</name>
    <dbReference type="NCBI Taxonomy" id="2726362"/>
    <lineage>
        <taxon>Bacteria</taxon>
        <taxon>Bacillati</taxon>
        <taxon>Bacillota</taxon>
        <taxon>Clostridia</taxon>
        <taxon>Lachnospirales</taxon>
        <taxon>Lachnospiraceae</taxon>
        <taxon>Faecalicatena</taxon>
    </lineage>
</organism>
<evidence type="ECO:0000313" key="2">
    <source>
        <dbReference type="EMBL" id="MBU3877089.1"/>
    </source>
</evidence>